<evidence type="ECO:0000313" key="2">
    <source>
        <dbReference type="Proteomes" id="UP001419084"/>
    </source>
</evidence>
<dbReference type="Proteomes" id="UP001419084">
    <property type="component" value="Unassembled WGS sequence"/>
</dbReference>
<accession>A0ABQ5M1Y6</accession>
<comment type="caution">
    <text evidence="1">The sequence shown here is derived from an EMBL/GenBank/DDBJ whole genome shotgun (WGS) entry which is preliminary data.</text>
</comment>
<reference evidence="1 2" key="1">
    <citation type="journal article" date="2024" name="Int. J. Syst. Evol. Microbiol.">
        <title>Lacrimispora brassicae sp. nov. isolated from fermented cabbage, and proposal of Clostridium indicum Gundawar et al. 2019 and Clostridium methoxybenzovorans Mechichi et al. 1999 as heterotypic synonyms of Lacrimispora amygdalina (Parshina et al. 2003) Haas and Blanchard 2020 and Lacrimispora indolis (McClung and McCoy 1957) Haas and Blanchard 2020, respectively.</title>
        <authorList>
            <person name="Kobayashi H."/>
            <person name="Tanizawa Y."/>
            <person name="Sakamoto M."/>
            <person name="Ohkuma M."/>
            <person name="Tohno M."/>
        </authorList>
    </citation>
    <scope>NUCLEOTIDE SEQUENCE [LARGE SCALE GENOMIC DNA]</scope>
    <source>
        <strain evidence="1 2">DSM 12857</strain>
    </source>
</reference>
<gene>
    <name evidence="1" type="ORF">LAD12857_05470</name>
</gene>
<dbReference type="RefSeq" id="WP_346064575.1">
    <property type="nucleotide sequence ID" value="NZ_BRPJ01000009.1"/>
</dbReference>
<keyword evidence="2" id="KW-1185">Reference proteome</keyword>
<sequence length="86" mass="10085">MLLNKFFGKKKAVAVIEEVKSFDDLMAEREAIFNESIDMIRDIKNMIYDHETKMERFSKFMNDDGSVNLTAINKMCDELEEKLNRG</sequence>
<name>A0ABQ5M1Y6_9FIRM</name>
<dbReference type="EMBL" id="BRPJ01000009">
    <property type="protein sequence ID" value="GLB28624.1"/>
    <property type="molecule type" value="Genomic_DNA"/>
</dbReference>
<organism evidence="1 2">
    <name type="scientific">Lacrimispora amygdalina</name>
    <dbReference type="NCBI Taxonomy" id="253257"/>
    <lineage>
        <taxon>Bacteria</taxon>
        <taxon>Bacillati</taxon>
        <taxon>Bacillota</taxon>
        <taxon>Clostridia</taxon>
        <taxon>Lachnospirales</taxon>
        <taxon>Lachnospiraceae</taxon>
        <taxon>Lacrimispora</taxon>
    </lineage>
</organism>
<proteinExistence type="predicted"/>
<evidence type="ECO:0000313" key="1">
    <source>
        <dbReference type="EMBL" id="GLB28624.1"/>
    </source>
</evidence>
<protein>
    <submittedName>
        <fullName evidence="1">Uncharacterized protein</fullName>
    </submittedName>
</protein>